<evidence type="ECO:0000313" key="2">
    <source>
        <dbReference type="Proteomes" id="UP000290204"/>
    </source>
</evidence>
<comment type="caution">
    <text evidence="1">The sequence shown here is derived from an EMBL/GenBank/DDBJ whole genome shotgun (WGS) entry which is preliminary data.</text>
</comment>
<proteinExistence type="predicted"/>
<organism evidence="1 2">
    <name type="scientific">Lacibacter luteus</name>
    <dbReference type="NCBI Taxonomy" id="2508719"/>
    <lineage>
        <taxon>Bacteria</taxon>
        <taxon>Pseudomonadati</taxon>
        <taxon>Bacteroidota</taxon>
        <taxon>Chitinophagia</taxon>
        <taxon>Chitinophagales</taxon>
        <taxon>Chitinophagaceae</taxon>
        <taxon>Lacibacter</taxon>
    </lineage>
</organism>
<reference evidence="1 2" key="1">
    <citation type="submission" date="2019-01" db="EMBL/GenBank/DDBJ databases">
        <title>Lacibacter sp. strain TTM-7.</title>
        <authorList>
            <person name="Chen W.-M."/>
        </authorList>
    </citation>
    <scope>NUCLEOTIDE SEQUENCE [LARGE SCALE GENOMIC DNA]</scope>
    <source>
        <strain evidence="1 2">TTM-7</strain>
    </source>
</reference>
<keyword evidence="2" id="KW-1185">Reference proteome</keyword>
<dbReference type="RefSeq" id="WP_129129447.1">
    <property type="nucleotide sequence ID" value="NZ_SDHW01000001.1"/>
</dbReference>
<evidence type="ECO:0000313" key="1">
    <source>
        <dbReference type="EMBL" id="RXK62075.1"/>
    </source>
</evidence>
<dbReference type="OrthoDB" id="1493663at2"/>
<accession>A0A4Q1CMX3</accession>
<name>A0A4Q1CMX3_9BACT</name>
<gene>
    <name evidence="1" type="ORF">ESA94_03425</name>
</gene>
<dbReference type="EMBL" id="SDHW01000001">
    <property type="protein sequence ID" value="RXK62075.1"/>
    <property type="molecule type" value="Genomic_DNA"/>
</dbReference>
<dbReference type="AlphaFoldDB" id="A0A4Q1CMX3"/>
<protein>
    <submittedName>
        <fullName evidence="1">Uncharacterized protein</fullName>
    </submittedName>
</protein>
<dbReference type="Proteomes" id="UP000290204">
    <property type="component" value="Unassembled WGS sequence"/>
</dbReference>
<sequence>MKQYSIDNSSLQLDIYSGHLLFVDPLYFQKIADNYSTLKTQTTENKKELLKSYEEQVFPYGGGALLGYKYLTENIKTYLLDPRSLKPWDSDDDENDEIEKQAALKQITAFRLDTSVFLIIDLVNMDKLLDLINYNDLIDALFDKKLDIYFEKINQQLGNKGWGLCKLDDEASIIVP</sequence>